<sequence>SPIVRRILFLSNPTENDNYDAKTVSHYIKRLDKIKPSDMDEYIIDFLADDRFNWQPDQENLRGKVENFRNNLIKFSKWHNYIEAYIKVAEPVLLRNENIEPEINFDESEVINALDEFMYEGNEV</sequence>
<evidence type="ECO:0000313" key="1">
    <source>
        <dbReference type="EMBL" id="CAG8478122.1"/>
    </source>
</evidence>
<evidence type="ECO:0000313" key="2">
    <source>
        <dbReference type="Proteomes" id="UP000789920"/>
    </source>
</evidence>
<organism evidence="1 2">
    <name type="scientific">Racocetra persica</name>
    <dbReference type="NCBI Taxonomy" id="160502"/>
    <lineage>
        <taxon>Eukaryota</taxon>
        <taxon>Fungi</taxon>
        <taxon>Fungi incertae sedis</taxon>
        <taxon>Mucoromycota</taxon>
        <taxon>Glomeromycotina</taxon>
        <taxon>Glomeromycetes</taxon>
        <taxon>Diversisporales</taxon>
        <taxon>Gigasporaceae</taxon>
        <taxon>Racocetra</taxon>
    </lineage>
</organism>
<comment type="caution">
    <text evidence="1">The sequence shown here is derived from an EMBL/GenBank/DDBJ whole genome shotgun (WGS) entry which is preliminary data.</text>
</comment>
<protein>
    <submittedName>
        <fullName evidence="1">12756_t:CDS:1</fullName>
    </submittedName>
</protein>
<dbReference type="Proteomes" id="UP000789920">
    <property type="component" value="Unassembled WGS sequence"/>
</dbReference>
<name>A0ACA9KL29_9GLOM</name>
<gene>
    <name evidence="1" type="ORF">RPERSI_LOCUS863</name>
</gene>
<feature type="non-terminal residue" evidence="1">
    <location>
        <position position="1"/>
    </location>
</feature>
<accession>A0ACA9KL29</accession>
<proteinExistence type="predicted"/>
<reference evidence="1" key="1">
    <citation type="submission" date="2021-06" db="EMBL/GenBank/DDBJ databases">
        <authorList>
            <person name="Kallberg Y."/>
            <person name="Tangrot J."/>
            <person name="Rosling A."/>
        </authorList>
    </citation>
    <scope>NUCLEOTIDE SEQUENCE</scope>
    <source>
        <strain evidence="1">MA461A</strain>
    </source>
</reference>
<keyword evidence="2" id="KW-1185">Reference proteome</keyword>
<dbReference type="EMBL" id="CAJVQC010000700">
    <property type="protein sequence ID" value="CAG8478122.1"/>
    <property type="molecule type" value="Genomic_DNA"/>
</dbReference>